<evidence type="ECO:0000256" key="1">
    <source>
        <dbReference type="ARBA" id="ARBA00009183"/>
    </source>
</evidence>
<dbReference type="InterPro" id="IPR050346">
    <property type="entry name" value="FMO-like"/>
</dbReference>
<keyword evidence="2" id="KW-0285">Flavoprotein</keyword>
<name>I7MFC8_TETTS</name>
<dbReference type="STRING" id="312017.I7MFC8"/>
<dbReference type="InterPro" id="IPR036188">
    <property type="entry name" value="FAD/NAD-bd_sf"/>
</dbReference>
<organism evidence="5 6">
    <name type="scientific">Tetrahymena thermophila (strain SB210)</name>
    <dbReference type="NCBI Taxonomy" id="312017"/>
    <lineage>
        <taxon>Eukaryota</taxon>
        <taxon>Sar</taxon>
        <taxon>Alveolata</taxon>
        <taxon>Ciliophora</taxon>
        <taxon>Intramacronucleata</taxon>
        <taxon>Oligohymenophorea</taxon>
        <taxon>Hymenostomatida</taxon>
        <taxon>Tetrahymenina</taxon>
        <taxon>Tetrahymenidae</taxon>
        <taxon>Tetrahymena</taxon>
    </lineage>
</organism>
<dbReference type="GO" id="GO:0050660">
    <property type="term" value="F:flavin adenine dinucleotide binding"/>
    <property type="evidence" value="ECO:0007669"/>
    <property type="project" value="InterPro"/>
</dbReference>
<keyword evidence="4" id="KW-0560">Oxidoreductase</keyword>
<dbReference type="KEGG" id="tet:TTHERM_00586730"/>
<dbReference type="PANTHER" id="PTHR23023">
    <property type="entry name" value="DIMETHYLANILINE MONOOXYGENASE"/>
    <property type="match status" value="1"/>
</dbReference>
<dbReference type="InterPro" id="IPR020946">
    <property type="entry name" value="Flavin_mOase-like"/>
</dbReference>
<dbReference type="GO" id="GO:0050661">
    <property type="term" value="F:NADP binding"/>
    <property type="evidence" value="ECO:0007669"/>
    <property type="project" value="InterPro"/>
</dbReference>
<evidence type="ECO:0000313" key="6">
    <source>
        <dbReference type="Proteomes" id="UP000009168"/>
    </source>
</evidence>
<dbReference type="EMBL" id="GG662637">
    <property type="protein sequence ID" value="EAR99633.2"/>
    <property type="molecule type" value="Genomic_DNA"/>
</dbReference>
<keyword evidence="5" id="KW-0503">Monooxygenase</keyword>
<sequence length="501" mass="58489">MSMIEESEINYINNYNLFYSSVLIIGAGPAGILNTKYISQNNNVLCVDGKSSFGGLWKFEDLNEFNHPSIHTDAFYNSYGHLQSSLYEDLQCNGCKVDMCFKGQSYNREYEEFIKSEQFYEYMQTYVKKNNIQRFMAFNTFVESVRLTKNLTEQEKQSLNFEPKKRFVIELVQSNDFNLNRRFLQADYVIVCTGHYSVPNYPTIPDQHIFSGDIIHAHNFRKFKISQYANHHLVIYGAALSSQDIVLILLRKSGNLRPSKITVIGDKTLIEPCQKSEAYSSEIAQGRLVYKSGYIAKYNSSNSLVLDNGEIIENVDFVLYATGYQYSYPFLEKNNSVDNLIQFYNQRKNSFGPLYRRMFAINEPNLIFIGTVQTVYQLQACLERQAIIASRYIDKLIQLPDQKEMEKSFQQDFEEAKKLNQDGRYYLRTSENENGFTDQKYTQQLQELAQVPFDEEFIKIHNEIIAPRYNYIFKHGNYPILKQQDFKEDINPDYAPKEGLF</sequence>
<accession>I7MFC8</accession>
<dbReference type="Proteomes" id="UP000009168">
    <property type="component" value="Unassembled WGS sequence"/>
</dbReference>
<gene>
    <name evidence="5" type="ORF">TTHERM_00586730</name>
</gene>
<dbReference type="Pfam" id="PF00743">
    <property type="entry name" value="FMO-like"/>
    <property type="match status" value="2"/>
</dbReference>
<comment type="similarity">
    <text evidence="1">Belongs to the FMO family.</text>
</comment>
<evidence type="ECO:0000256" key="4">
    <source>
        <dbReference type="ARBA" id="ARBA00023002"/>
    </source>
</evidence>
<dbReference type="OrthoDB" id="413515at2759"/>
<keyword evidence="3" id="KW-0274">FAD</keyword>
<keyword evidence="6" id="KW-1185">Reference proteome</keyword>
<dbReference type="RefSeq" id="XP_001019878.2">
    <property type="nucleotide sequence ID" value="XM_001019878.3"/>
</dbReference>
<reference evidence="6" key="1">
    <citation type="journal article" date="2006" name="PLoS Biol.">
        <title>Macronuclear genome sequence of the ciliate Tetrahymena thermophila, a model eukaryote.</title>
        <authorList>
            <person name="Eisen J.A."/>
            <person name="Coyne R.S."/>
            <person name="Wu M."/>
            <person name="Wu D."/>
            <person name="Thiagarajan M."/>
            <person name="Wortman J.R."/>
            <person name="Badger J.H."/>
            <person name="Ren Q."/>
            <person name="Amedeo P."/>
            <person name="Jones K.M."/>
            <person name="Tallon L.J."/>
            <person name="Delcher A.L."/>
            <person name="Salzberg S.L."/>
            <person name="Silva J.C."/>
            <person name="Haas B.J."/>
            <person name="Majoros W.H."/>
            <person name="Farzad M."/>
            <person name="Carlton J.M."/>
            <person name="Smith R.K. Jr."/>
            <person name="Garg J."/>
            <person name="Pearlman R.E."/>
            <person name="Karrer K.M."/>
            <person name="Sun L."/>
            <person name="Manning G."/>
            <person name="Elde N.C."/>
            <person name="Turkewitz A.P."/>
            <person name="Asai D.J."/>
            <person name="Wilkes D.E."/>
            <person name="Wang Y."/>
            <person name="Cai H."/>
            <person name="Collins K."/>
            <person name="Stewart B.A."/>
            <person name="Lee S.R."/>
            <person name="Wilamowska K."/>
            <person name="Weinberg Z."/>
            <person name="Ruzzo W.L."/>
            <person name="Wloga D."/>
            <person name="Gaertig J."/>
            <person name="Frankel J."/>
            <person name="Tsao C.-C."/>
            <person name="Gorovsky M.A."/>
            <person name="Keeling P.J."/>
            <person name="Waller R.F."/>
            <person name="Patron N.J."/>
            <person name="Cherry J.M."/>
            <person name="Stover N.A."/>
            <person name="Krieger C.J."/>
            <person name="del Toro C."/>
            <person name="Ryder H.F."/>
            <person name="Williamson S.C."/>
            <person name="Barbeau R.A."/>
            <person name="Hamilton E.P."/>
            <person name="Orias E."/>
        </authorList>
    </citation>
    <scope>NUCLEOTIDE SEQUENCE [LARGE SCALE GENOMIC DNA]</scope>
    <source>
        <strain evidence="6">SB210</strain>
    </source>
</reference>
<dbReference type="InParanoid" id="I7MFC8"/>
<evidence type="ECO:0000256" key="3">
    <source>
        <dbReference type="ARBA" id="ARBA00022827"/>
    </source>
</evidence>
<protein>
    <submittedName>
        <fullName evidence="5">Flavin-binding monooxygenase-like protein</fullName>
    </submittedName>
</protein>
<evidence type="ECO:0000313" key="5">
    <source>
        <dbReference type="EMBL" id="EAR99633.2"/>
    </source>
</evidence>
<dbReference type="eggNOG" id="KOG1399">
    <property type="taxonomic scope" value="Eukaryota"/>
</dbReference>
<dbReference type="GeneID" id="7831785"/>
<dbReference type="AlphaFoldDB" id="I7MFC8"/>
<dbReference type="GO" id="GO:0004499">
    <property type="term" value="F:N,N-dimethylaniline monooxygenase activity"/>
    <property type="evidence" value="ECO:0007669"/>
    <property type="project" value="InterPro"/>
</dbReference>
<dbReference type="Gene3D" id="3.50.50.60">
    <property type="entry name" value="FAD/NAD(P)-binding domain"/>
    <property type="match status" value="2"/>
</dbReference>
<evidence type="ECO:0000256" key="2">
    <source>
        <dbReference type="ARBA" id="ARBA00022630"/>
    </source>
</evidence>
<dbReference type="SUPFAM" id="SSF51905">
    <property type="entry name" value="FAD/NAD(P)-binding domain"/>
    <property type="match status" value="2"/>
</dbReference>
<proteinExistence type="inferred from homology"/>